<dbReference type="OrthoDB" id="2972014at2"/>
<gene>
    <name evidence="3" type="ORF">CF394_07240</name>
</gene>
<sequence length="312" mass="35932">MNFNDFTNTIDSLNNGDDNVALKRLIRELSDLETKIEKLSSQDYVELNNVLKGFDGLYNVLSGQPEINQGITMEKLTLFAECDSRLENFDSHVQKFKPDFTKLEIVHCDFTGVGFEWNGPHYAIVWEVDPKFDSVMVIPLTSKKRKHLPGIFSVGQVAGLPKGETTVLVSDMTRVSRKRLSKIMYKHPRNGVKAAKLPNPWLTRIQEAIVVIYSGEKTFEEYIINNCGVAMPKDLKVLNTLRYKPIKGSFDSHTLKFNYRLWNDNQEQCIELLNPNEKIDKFTKKNLIKDLFSEDQLIRETAEKECSRLYDI</sequence>
<evidence type="ECO:0000256" key="1">
    <source>
        <dbReference type="ARBA" id="ARBA00007521"/>
    </source>
</evidence>
<dbReference type="EMBL" id="NOKQ01000199">
    <property type="protein sequence ID" value="OZS78248.1"/>
    <property type="molecule type" value="Genomic_DNA"/>
</dbReference>
<evidence type="ECO:0000313" key="4">
    <source>
        <dbReference type="Proteomes" id="UP000217065"/>
    </source>
</evidence>
<dbReference type="RefSeq" id="WP_094942624.1">
    <property type="nucleotide sequence ID" value="NZ_NOKQ01000199.1"/>
</dbReference>
<keyword evidence="4" id="KW-1185">Reference proteome</keyword>
<organism evidence="3 4">
    <name type="scientific">Tetzosporium hominis</name>
    <dbReference type="NCBI Taxonomy" id="2020506"/>
    <lineage>
        <taxon>Bacteria</taxon>
        <taxon>Bacillati</taxon>
        <taxon>Bacillota</taxon>
        <taxon>Bacilli</taxon>
        <taxon>Bacillales</taxon>
        <taxon>Caryophanaceae</taxon>
        <taxon>Tetzosporium</taxon>
    </lineage>
</organism>
<comment type="similarity">
    <text evidence="1">Belongs to the PemK/MazF family.</text>
</comment>
<proteinExistence type="inferred from homology"/>
<dbReference type="GO" id="GO:0003677">
    <property type="term" value="F:DNA binding"/>
    <property type="evidence" value="ECO:0007669"/>
    <property type="project" value="InterPro"/>
</dbReference>
<evidence type="ECO:0000313" key="3">
    <source>
        <dbReference type="EMBL" id="OZS78248.1"/>
    </source>
</evidence>
<protein>
    <submittedName>
        <fullName evidence="3">Uncharacterized protein</fullName>
    </submittedName>
</protein>
<dbReference type="Gene3D" id="2.30.30.110">
    <property type="match status" value="1"/>
</dbReference>
<comment type="caution">
    <text evidence="3">The sequence shown here is derived from an EMBL/GenBank/DDBJ whole genome shotgun (WGS) entry which is preliminary data.</text>
</comment>
<accession>A0A264W3R4</accession>
<evidence type="ECO:0000256" key="2">
    <source>
        <dbReference type="ARBA" id="ARBA00022649"/>
    </source>
</evidence>
<dbReference type="Pfam" id="PF02452">
    <property type="entry name" value="PemK_toxin"/>
    <property type="match status" value="1"/>
</dbReference>
<dbReference type="Proteomes" id="UP000217065">
    <property type="component" value="Unassembled WGS sequence"/>
</dbReference>
<dbReference type="SUPFAM" id="SSF50118">
    <property type="entry name" value="Cell growth inhibitor/plasmid maintenance toxic component"/>
    <property type="match status" value="1"/>
</dbReference>
<reference evidence="3 4" key="1">
    <citation type="submission" date="2017-07" db="EMBL/GenBank/DDBJ databases">
        <title>Tetzosporium hominis gen.nov. sp.nov.</title>
        <authorList>
            <person name="Tetz G."/>
            <person name="Tetz V."/>
        </authorList>
    </citation>
    <scope>NUCLEOTIDE SEQUENCE [LARGE SCALE GENOMIC DNA]</scope>
    <source>
        <strain evidence="3 4">VT-49</strain>
    </source>
</reference>
<dbReference type="InterPro" id="IPR011067">
    <property type="entry name" value="Plasmid_toxin/cell-grow_inhib"/>
</dbReference>
<name>A0A264W3R4_9BACL</name>
<dbReference type="InterPro" id="IPR003477">
    <property type="entry name" value="PemK-like"/>
</dbReference>
<keyword evidence="2" id="KW-1277">Toxin-antitoxin system</keyword>
<dbReference type="AlphaFoldDB" id="A0A264W3R4"/>